<evidence type="ECO:0000313" key="6">
    <source>
        <dbReference type="EMBL" id="MDV2481642.1"/>
    </source>
</evidence>
<evidence type="ECO:0000256" key="1">
    <source>
        <dbReference type="ARBA" id="ARBA00022553"/>
    </source>
</evidence>
<evidence type="ECO:0000256" key="4">
    <source>
        <dbReference type="ARBA" id="ARBA00022741"/>
    </source>
</evidence>
<keyword evidence="7" id="KW-1185">Reference proteome</keyword>
<evidence type="ECO:0000313" key="7">
    <source>
        <dbReference type="Proteomes" id="UP001281203"/>
    </source>
</evidence>
<dbReference type="InterPro" id="IPR051813">
    <property type="entry name" value="HepT_RNase_toxin"/>
</dbReference>
<dbReference type="PANTHER" id="PTHR34139">
    <property type="entry name" value="UPF0331 PROTEIN MJ0127"/>
    <property type="match status" value="1"/>
</dbReference>
<keyword evidence="5" id="KW-0378">Hydrolase</keyword>
<protein>
    <submittedName>
        <fullName evidence="6">DUF86 domain-containing protein</fullName>
    </submittedName>
</protein>
<dbReference type="RefSeq" id="WP_317064664.1">
    <property type="nucleotide sequence ID" value="NZ_WBKO01000001.1"/>
</dbReference>
<dbReference type="EMBL" id="WBKO01000001">
    <property type="protein sequence ID" value="MDV2481642.1"/>
    <property type="molecule type" value="Genomic_DNA"/>
</dbReference>
<dbReference type="PANTHER" id="PTHR34139:SF1">
    <property type="entry name" value="RNASE MJ1380-RELATED"/>
    <property type="match status" value="1"/>
</dbReference>
<accession>A0ABU3X0T8</accession>
<gene>
    <name evidence="6" type="ORF">F8E02_06405</name>
</gene>
<dbReference type="Proteomes" id="UP001281203">
    <property type="component" value="Unassembled WGS sequence"/>
</dbReference>
<sequence length="115" mass="12993">MTPEDLAYLHHILDAVTSIEEFSEGIGSAEDLRNRRLERAGIKRMLTILGEAAKMVSPELRAEHPEIPWREAAGMRDKIVHHYFGVDYEAVFLTLRDDLPLLEQGIRAVLGEAGR</sequence>
<reference evidence="6 7" key="1">
    <citation type="submission" date="2019-10" db="EMBL/GenBank/DDBJ databases">
        <title>Isolation and characterization of Methanoculleus sp. Wushi-C6 from a hot spring well.</title>
        <authorList>
            <person name="Chen S.-C."/>
            <person name="Lan Z.-H."/>
            <person name="You Y.-T."/>
            <person name="Lai M.-C."/>
        </authorList>
    </citation>
    <scope>NUCLEOTIDE SEQUENCE [LARGE SCALE GENOMIC DNA]</scope>
    <source>
        <strain evidence="6 7">Wushi-C6</strain>
    </source>
</reference>
<evidence type="ECO:0000256" key="2">
    <source>
        <dbReference type="ARBA" id="ARBA00022649"/>
    </source>
</evidence>
<evidence type="ECO:0000256" key="5">
    <source>
        <dbReference type="ARBA" id="ARBA00022801"/>
    </source>
</evidence>
<dbReference type="InterPro" id="IPR008201">
    <property type="entry name" value="HepT-like"/>
</dbReference>
<keyword evidence="1" id="KW-0597">Phosphoprotein</keyword>
<keyword evidence="3" id="KW-0540">Nuclease</keyword>
<dbReference type="Pfam" id="PF01934">
    <property type="entry name" value="HepT-like"/>
    <property type="match status" value="1"/>
</dbReference>
<organism evidence="6 7">
    <name type="scientific">Methanoculleus caldifontis</name>
    <dbReference type="NCBI Taxonomy" id="2651577"/>
    <lineage>
        <taxon>Archaea</taxon>
        <taxon>Methanobacteriati</taxon>
        <taxon>Methanobacteriota</taxon>
        <taxon>Stenosarchaea group</taxon>
        <taxon>Methanomicrobia</taxon>
        <taxon>Methanomicrobiales</taxon>
        <taxon>Methanomicrobiaceae</taxon>
        <taxon>Methanoculleus</taxon>
    </lineage>
</organism>
<proteinExistence type="predicted"/>
<evidence type="ECO:0000256" key="3">
    <source>
        <dbReference type="ARBA" id="ARBA00022722"/>
    </source>
</evidence>
<keyword evidence="4" id="KW-0547">Nucleotide-binding</keyword>
<comment type="caution">
    <text evidence="6">The sequence shown here is derived from an EMBL/GenBank/DDBJ whole genome shotgun (WGS) entry which is preliminary data.</text>
</comment>
<name>A0ABU3X0T8_9EURY</name>
<keyword evidence="2" id="KW-1277">Toxin-antitoxin system</keyword>